<dbReference type="PROSITE" id="PS51687">
    <property type="entry name" value="SAM_MT_RNA_M5U"/>
    <property type="match status" value="1"/>
</dbReference>
<keyword evidence="3 4" id="KW-0949">S-adenosyl-L-methionine</keyword>
<dbReference type="RefSeq" id="WP_154546902.1">
    <property type="nucleotide sequence ID" value="NZ_VUMX01000001.1"/>
</dbReference>
<evidence type="ECO:0000256" key="4">
    <source>
        <dbReference type="PROSITE-ProRule" id="PRU01024"/>
    </source>
</evidence>
<gene>
    <name evidence="7" type="primary">rlmD</name>
    <name evidence="7" type="ORF">FYJ62_00955</name>
</gene>
<dbReference type="SUPFAM" id="SSF53335">
    <property type="entry name" value="S-adenosyl-L-methionine-dependent methyltransferases"/>
    <property type="match status" value="1"/>
</dbReference>
<feature type="binding site" evidence="4">
    <location>
        <position position="378"/>
    </location>
    <ligand>
        <name>S-adenosyl-L-methionine</name>
        <dbReference type="ChEBI" id="CHEBI:59789"/>
    </ligand>
</feature>
<feature type="domain" description="TRAM" evidence="6">
    <location>
        <begin position="1"/>
        <end position="58"/>
    </location>
</feature>
<accession>A0A6A8MBP3</accession>
<comment type="caution">
    <text evidence="7">The sequence shown here is derived from an EMBL/GenBank/DDBJ whole genome shotgun (WGS) entry which is preliminary data.</text>
</comment>
<dbReference type="InterPro" id="IPR012340">
    <property type="entry name" value="NA-bd_OB-fold"/>
</dbReference>
<feature type="active site" evidence="5">
    <location>
        <position position="405"/>
    </location>
</feature>
<dbReference type="PROSITE" id="PS01230">
    <property type="entry name" value="TRMA_1"/>
    <property type="match status" value="1"/>
</dbReference>
<evidence type="ECO:0000313" key="8">
    <source>
        <dbReference type="Proteomes" id="UP000438120"/>
    </source>
</evidence>
<evidence type="ECO:0000313" key="7">
    <source>
        <dbReference type="EMBL" id="MST86251.1"/>
    </source>
</evidence>
<dbReference type="InterPro" id="IPR030391">
    <property type="entry name" value="MeTrfase_TrmA_CS"/>
</dbReference>
<protein>
    <submittedName>
        <fullName evidence="7">23S rRNA (Uracil(1939)-C(5))-methyltransferase RlmD</fullName>
        <ecNumber evidence="7">2.1.1.190</ecNumber>
    </submittedName>
</protein>
<reference evidence="7 8" key="1">
    <citation type="submission" date="2019-08" db="EMBL/GenBank/DDBJ databases">
        <title>In-depth cultivation of the pig gut microbiome towards novel bacterial diversity and tailored functional studies.</title>
        <authorList>
            <person name="Wylensek D."/>
            <person name="Hitch T.C.A."/>
            <person name="Clavel T."/>
        </authorList>
    </citation>
    <scope>NUCLEOTIDE SEQUENCE [LARGE SCALE GENOMIC DNA]</scope>
    <source>
        <strain evidence="7 8">Bifido-178-WT-2B</strain>
    </source>
</reference>
<organism evidence="7 8">
    <name type="scientific">Lactobacillus porci</name>
    <dbReference type="NCBI Taxonomy" id="2012477"/>
    <lineage>
        <taxon>Bacteria</taxon>
        <taxon>Bacillati</taxon>
        <taxon>Bacillota</taxon>
        <taxon>Bacilli</taxon>
        <taxon>Lactobacillales</taxon>
        <taxon>Lactobacillaceae</taxon>
        <taxon>Lactobacillus</taxon>
    </lineage>
</organism>
<dbReference type="PANTHER" id="PTHR11061:SF30">
    <property type="entry name" value="TRNA (URACIL(54)-C(5))-METHYLTRANSFERASE"/>
    <property type="match status" value="1"/>
</dbReference>
<dbReference type="Gene3D" id="3.40.50.150">
    <property type="entry name" value="Vaccinia Virus protein VP39"/>
    <property type="match status" value="1"/>
</dbReference>
<dbReference type="Pfam" id="PF05958">
    <property type="entry name" value="tRNA_U5-meth_tr"/>
    <property type="match status" value="1"/>
</dbReference>
<dbReference type="SUPFAM" id="SSF50249">
    <property type="entry name" value="Nucleic acid-binding proteins"/>
    <property type="match status" value="1"/>
</dbReference>
<dbReference type="Pfam" id="PF01938">
    <property type="entry name" value="TRAM"/>
    <property type="match status" value="1"/>
</dbReference>
<feature type="binding site" evidence="4">
    <location>
        <position position="309"/>
    </location>
    <ligand>
        <name>S-adenosyl-L-methionine</name>
        <dbReference type="ChEBI" id="CHEBI:59789"/>
    </ligand>
</feature>
<keyword evidence="8" id="KW-1185">Reference proteome</keyword>
<dbReference type="Proteomes" id="UP000438120">
    <property type="component" value="Unassembled WGS sequence"/>
</dbReference>
<dbReference type="InterPro" id="IPR030390">
    <property type="entry name" value="MeTrfase_TrmA_AS"/>
</dbReference>
<keyword evidence="2 4" id="KW-0808">Transferase</keyword>
<evidence type="ECO:0000256" key="1">
    <source>
        <dbReference type="ARBA" id="ARBA00022603"/>
    </source>
</evidence>
<dbReference type="InterPro" id="IPR010280">
    <property type="entry name" value="U5_MeTrfase_fam"/>
</dbReference>
<dbReference type="PROSITE" id="PS01231">
    <property type="entry name" value="TRMA_2"/>
    <property type="match status" value="1"/>
</dbReference>
<evidence type="ECO:0000256" key="3">
    <source>
        <dbReference type="ARBA" id="ARBA00022691"/>
    </source>
</evidence>
<dbReference type="AlphaFoldDB" id="A0A6A8MBP3"/>
<dbReference type="PROSITE" id="PS50926">
    <property type="entry name" value="TRAM"/>
    <property type="match status" value="1"/>
</dbReference>
<dbReference type="Gene3D" id="2.40.50.1070">
    <property type="match status" value="1"/>
</dbReference>
<name>A0A6A8MBP3_9LACO</name>
<dbReference type="FunFam" id="2.40.50.1070:FF:000003">
    <property type="entry name" value="23S rRNA (Uracil-5-)-methyltransferase RumA"/>
    <property type="match status" value="1"/>
</dbReference>
<proteinExistence type="inferred from homology"/>
<dbReference type="FunFam" id="3.40.50.150:FF:000009">
    <property type="entry name" value="23S rRNA (Uracil(1939)-C(5))-methyltransferase RlmD"/>
    <property type="match status" value="1"/>
</dbReference>
<dbReference type="PANTHER" id="PTHR11061">
    <property type="entry name" value="RNA M5U METHYLTRANSFERASE"/>
    <property type="match status" value="1"/>
</dbReference>
<dbReference type="EMBL" id="VUMX01000001">
    <property type="protein sequence ID" value="MST86251.1"/>
    <property type="molecule type" value="Genomic_DNA"/>
</dbReference>
<dbReference type="InterPro" id="IPR002792">
    <property type="entry name" value="TRAM_dom"/>
</dbReference>
<evidence type="ECO:0000256" key="5">
    <source>
        <dbReference type="PROSITE-ProRule" id="PRU10015"/>
    </source>
</evidence>
<keyword evidence="1 4" id="KW-0489">Methyltransferase</keyword>
<evidence type="ECO:0000256" key="2">
    <source>
        <dbReference type="ARBA" id="ARBA00022679"/>
    </source>
</evidence>
<evidence type="ECO:0000259" key="6">
    <source>
        <dbReference type="PROSITE" id="PS50926"/>
    </source>
</evidence>
<dbReference type="GO" id="GO:0070475">
    <property type="term" value="P:rRNA base methylation"/>
    <property type="evidence" value="ECO:0007669"/>
    <property type="project" value="TreeGrafter"/>
</dbReference>
<dbReference type="CDD" id="cd02440">
    <property type="entry name" value="AdoMet_MTases"/>
    <property type="match status" value="1"/>
</dbReference>
<dbReference type="NCBIfam" id="TIGR00479">
    <property type="entry name" value="rumA"/>
    <property type="match status" value="1"/>
</dbReference>
<feature type="active site" description="Nucleophile" evidence="4">
    <location>
        <position position="405"/>
    </location>
</feature>
<dbReference type="Gene3D" id="2.40.50.140">
    <property type="entry name" value="Nucleic acid-binding proteins"/>
    <property type="match status" value="1"/>
</dbReference>
<dbReference type="EC" id="2.1.1.190" evidence="7"/>
<sequence length="451" mass="50853">MKKNEIVEVEITDLSYEAMGVGHVDGETVFVNNALPGEIVKAKILKTKKAFAFAKIEEIIKESPDRVKVPLRQYLQTGLASLAHLKYDKQLEFKQQQVAELLKKVHLDQIKVNATLPSPLQDSYRNKAQVPVREVNGKLEIGFFRRHSHDLVPLEDFFTNDKEIDRVLLAVRDILRENHVPAYDEVKHQGEVRYLEVRRGIATGEIMVILVCLHKEFPGLAKVVDEIKEIAGVKSIFLNHNPRKTNVILGTSDYLLWGKRYIDDKIGDLTFEISPQSFFQINSSQTPRLYDLAIKQAGLKDSDLIVDAYSGIGTIGLSAAKYVKEVRGVEVVKAAVKDAKNNARINQIHNAKYYAGKAEDLMPKWAEKGLKTDVIFVDPPRKGLSPDFIEAAVKTGPEKIVYISCNPATLVRDMQLFMEKGYTTDEVSPVDMFPQTPHVECVTVLERTQND</sequence>
<dbReference type="InterPro" id="IPR029063">
    <property type="entry name" value="SAM-dependent_MTases_sf"/>
</dbReference>
<dbReference type="OrthoDB" id="9804590at2"/>
<comment type="similarity">
    <text evidence="4">Belongs to the class I-like SAM-binding methyltransferase superfamily. RNA M5U methyltransferase family.</text>
</comment>
<feature type="binding site" evidence="4">
    <location>
        <position position="330"/>
    </location>
    <ligand>
        <name>S-adenosyl-L-methionine</name>
        <dbReference type="ChEBI" id="CHEBI:59789"/>
    </ligand>
</feature>
<feature type="binding site" evidence="4">
    <location>
        <position position="280"/>
    </location>
    <ligand>
        <name>S-adenosyl-L-methionine</name>
        <dbReference type="ChEBI" id="CHEBI:59789"/>
    </ligand>
</feature>
<dbReference type="GO" id="GO:0070041">
    <property type="term" value="F:rRNA (uridine-C5-)-methyltransferase activity"/>
    <property type="evidence" value="ECO:0007669"/>
    <property type="project" value="TreeGrafter"/>
</dbReference>